<dbReference type="Pfam" id="PF10292">
    <property type="entry name" value="7TM_GPCR_Srab"/>
    <property type="match status" value="1"/>
</dbReference>
<dbReference type="Proteomes" id="UP000005239">
    <property type="component" value="Unassembled WGS sequence"/>
</dbReference>
<comment type="subcellular location">
    <subcellularLocation>
        <location evidence="1">Membrane</location>
        <topology evidence="1">Multi-pass membrane protein</topology>
    </subcellularLocation>
</comment>
<gene>
    <name evidence="5" type="primary">WBGene00103014</name>
</gene>
<keyword evidence="2" id="KW-0812">Transmembrane</keyword>
<dbReference type="AlphaFoldDB" id="A0A2A6CXN0"/>
<name>A0A2A6CXN0_PRIPA</name>
<dbReference type="PANTHER" id="PTHR46561">
    <property type="entry name" value="SERPENTINE RECEPTOR, CLASS AB (CLASS A-LIKE)-RELATED"/>
    <property type="match status" value="1"/>
</dbReference>
<reference evidence="5" key="2">
    <citation type="submission" date="2022-06" db="UniProtKB">
        <authorList>
            <consortium name="EnsemblMetazoa"/>
        </authorList>
    </citation>
    <scope>IDENTIFICATION</scope>
    <source>
        <strain evidence="5">PS312</strain>
    </source>
</reference>
<evidence type="ECO:0000256" key="1">
    <source>
        <dbReference type="ARBA" id="ARBA00004141"/>
    </source>
</evidence>
<evidence type="ECO:0000313" key="6">
    <source>
        <dbReference type="Proteomes" id="UP000005239"/>
    </source>
</evidence>
<dbReference type="EnsemblMetazoa" id="PPA13460.1">
    <property type="protein sequence ID" value="PPA13460.1"/>
    <property type="gene ID" value="WBGene00103014"/>
</dbReference>
<dbReference type="PANTHER" id="PTHR46561:SF11">
    <property type="entry name" value="SERPENTINE RECEPTOR CLASS ALPHA_BETA-14"/>
    <property type="match status" value="1"/>
</dbReference>
<dbReference type="InterPro" id="IPR019408">
    <property type="entry name" value="7TM_GPCR_serpentine_rcpt_Srab"/>
</dbReference>
<evidence type="ECO:0000256" key="3">
    <source>
        <dbReference type="ARBA" id="ARBA00022989"/>
    </source>
</evidence>
<evidence type="ECO:0000256" key="4">
    <source>
        <dbReference type="ARBA" id="ARBA00023136"/>
    </source>
</evidence>
<organism evidence="5 6">
    <name type="scientific">Pristionchus pacificus</name>
    <name type="common">Parasitic nematode worm</name>
    <dbReference type="NCBI Taxonomy" id="54126"/>
    <lineage>
        <taxon>Eukaryota</taxon>
        <taxon>Metazoa</taxon>
        <taxon>Ecdysozoa</taxon>
        <taxon>Nematoda</taxon>
        <taxon>Chromadorea</taxon>
        <taxon>Rhabditida</taxon>
        <taxon>Rhabditina</taxon>
        <taxon>Diplogasteromorpha</taxon>
        <taxon>Diplogasteroidea</taxon>
        <taxon>Neodiplogasteridae</taxon>
        <taxon>Pristionchus</taxon>
    </lineage>
</organism>
<reference evidence="6" key="1">
    <citation type="journal article" date="2008" name="Nat. Genet.">
        <title>The Pristionchus pacificus genome provides a unique perspective on nematode lifestyle and parasitism.</title>
        <authorList>
            <person name="Dieterich C."/>
            <person name="Clifton S.W."/>
            <person name="Schuster L.N."/>
            <person name="Chinwalla A."/>
            <person name="Delehaunty K."/>
            <person name="Dinkelacker I."/>
            <person name="Fulton L."/>
            <person name="Fulton R."/>
            <person name="Godfrey J."/>
            <person name="Minx P."/>
            <person name="Mitreva M."/>
            <person name="Roeseler W."/>
            <person name="Tian H."/>
            <person name="Witte H."/>
            <person name="Yang S.P."/>
            <person name="Wilson R.K."/>
            <person name="Sommer R.J."/>
        </authorList>
    </citation>
    <scope>NUCLEOTIDE SEQUENCE [LARGE SCALE GENOMIC DNA]</scope>
    <source>
        <strain evidence="6">PS312</strain>
    </source>
</reference>
<dbReference type="InterPro" id="IPR053286">
    <property type="entry name" value="Nematode_rcpt-like_srab"/>
</dbReference>
<keyword evidence="6" id="KW-1185">Reference proteome</keyword>
<accession>A0A8R1YCB7</accession>
<keyword evidence="3" id="KW-1133">Transmembrane helix</keyword>
<proteinExistence type="predicted"/>
<dbReference type="GO" id="GO:0016020">
    <property type="term" value="C:membrane"/>
    <property type="evidence" value="ECO:0007669"/>
    <property type="project" value="UniProtKB-SubCell"/>
</dbReference>
<keyword evidence="4" id="KW-0472">Membrane</keyword>
<evidence type="ECO:0000256" key="2">
    <source>
        <dbReference type="ARBA" id="ARBA00022692"/>
    </source>
</evidence>
<protein>
    <submittedName>
        <fullName evidence="5">G protein-coupled receptor</fullName>
    </submittedName>
</protein>
<accession>A0A2A6CXN0</accession>
<sequence length="636" mass="72499">MSETDCLTIANLSQSWVYNALVAFKLLIALGGVTFLLKQWKSHGARFLGHINSRILFHCYYAMCVIQGTCIGAVYVVDLTRLRFECALLDFRLVLLLRGLVPISILSAHMIFVIMSIERLYSSLYPEQFEKSQARRQLTAVTALTVFACSAIFVVWIATNGFQVWEILVPLATIRLPGNANKYDFAKDALPMNRQIFLEATTFTHLYPLIFAIIIKWKVGKKRGVVHPTTDAIGHHFKNLNAQWHVRSRLFNDRHVIAELGVQFTYFFLIMYAIIGVTVLLRQWKMHIAFCLCSSRFSPDQMTILLRTKAVILPMADMSEADCLTITMLSQSWLYNSLISFKLLIAASGVAVLLNQWKTHGARFLGHINSRIIFHCYYAIFAVHGTSISAMYVVDLTRLRFVCAQLDFRVVLILRGLVQISLLSSHIFFIIMSLERLYSSFCPEQFEKSPSHRLLTAVVALTVIASSTFFIMWIGTNGFKIWAVLVPIASTKVQGNVDVYDYIHYALLGSNFCSIILFVIDIYLNFYKKSPKVQTLGVSYQFAENRRLIRVLVPIEVVDSICSLSTSLAQLVYGKFAKDEAPMSRQIFLESTTFTHAYPLILAIIIKWRVGRRRGVVHPTTHAIDHHFKNLNELWR</sequence>
<evidence type="ECO:0000313" key="5">
    <source>
        <dbReference type="EnsemblMetazoa" id="PPA13460.1"/>
    </source>
</evidence>